<name>A0A6L2MTY6_TANCI</name>
<organism evidence="1">
    <name type="scientific">Tanacetum cinerariifolium</name>
    <name type="common">Dalmatian daisy</name>
    <name type="synonym">Chrysanthemum cinerariifolium</name>
    <dbReference type="NCBI Taxonomy" id="118510"/>
    <lineage>
        <taxon>Eukaryota</taxon>
        <taxon>Viridiplantae</taxon>
        <taxon>Streptophyta</taxon>
        <taxon>Embryophyta</taxon>
        <taxon>Tracheophyta</taxon>
        <taxon>Spermatophyta</taxon>
        <taxon>Magnoliopsida</taxon>
        <taxon>eudicotyledons</taxon>
        <taxon>Gunneridae</taxon>
        <taxon>Pentapetalae</taxon>
        <taxon>asterids</taxon>
        <taxon>campanulids</taxon>
        <taxon>Asterales</taxon>
        <taxon>Asteraceae</taxon>
        <taxon>Asteroideae</taxon>
        <taxon>Anthemideae</taxon>
        <taxon>Anthemidinae</taxon>
        <taxon>Tanacetum</taxon>
    </lineage>
</organism>
<evidence type="ECO:0000313" key="1">
    <source>
        <dbReference type="EMBL" id="GEU77290.1"/>
    </source>
</evidence>
<gene>
    <name evidence="1" type="ORF">Tci_049268</name>
</gene>
<protein>
    <submittedName>
        <fullName evidence="1">Retrovirus-related Pol polyprotein from transposon TNT 1-94</fullName>
    </submittedName>
</protein>
<accession>A0A6L2MTY6</accession>
<dbReference type="AlphaFoldDB" id="A0A6L2MTY6"/>
<sequence>MGDENHIRTLGDYSKPSHEGYKNTIELPVRNNVVPLRSYTIRLEQNECSFHGLCQSNLKGLVSNFMESQDARLSKFEANFKQQQSEMTKKIDTVLKAIKDRMAGALLGDTTSTLVVRSYYVSDLSSCASSELTFLAGSELKLASYRGHENNARGAGAAGYEGAQNIVRNANPNQARQIKYYNFNGMGYIPQNCTQPKQPHNSEYFKDKMLLMQAQENMVTLDEEQLLFIAGRQDNVVDEDVDEKPVQDLTLNVDNVFQADDCDAFDSDVDEAPTVQTICLILSDLEF</sequence>
<dbReference type="EMBL" id="BKCJ010007443">
    <property type="protein sequence ID" value="GEU77290.1"/>
    <property type="molecule type" value="Genomic_DNA"/>
</dbReference>
<reference evidence="1" key="1">
    <citation type="journal article" date="2019" name="Sci. Rep.">
        <title>Draft genome of Tanacetum cinerariifolium, the natural source of mosquito coil.</title>
        <authorList>
            <person name="Yamashiro T."/>
            <person name="Shiraishi A."/>
            <person name="Satake H."/>
            <person name="Nakayama K."/>
        </authorList>
    </citation>
    <scope>NUCLEOTIDE SEQUENCE</scope>
</reference>
<proteinExistence type="predicted"/>
<comment type="caution">
    <text evidence="1">The sequence shown here is derived from an EMBL/GenBank/DDBJ whole genome shotgun (WGS) entry which is preliminary data.</text>
</comment>